<protein>
    <submittedName>
        <fullName evidence="1">Uncharacterized protein</fullName>
    </submittedName>
</protein>
<accession>A0A6J4LIX4</accession>
<name>A0A6J4LIX4_9BACT</name>
<organism evidence="1">
    <name type="scientific">uncultured Gemmatimonadaceae bacterium</name>
    <dbReference type="NCBI Taxonomy" id="246130"/>
    <lineage>
        <taxon>Bacteria</taxon>
        <taxon>Pseudomonadati</taxon>
        <taxon>Gemmatimonadota</taxon>
        <taxon>Gemmatimonadia</taxon>
        <taxon>Gemmatimonadales</taxon>
        <taxon>Gemmatimonadaceae</taxon>
        <taxon>environmental samples</taxon>
    </lineage>
</organism>
<sequence>MVPPCRVVSRGGAHEWSSRLTSGVPVGTVLLYGNVTKRRASGRSRVVAVATAGAAPSRVEGDRRAPLA</sequence>
<evidence type="ECO:0000313" key="1">
    <source>
        <dbReference type="EMBL" id="CAA9334514.1"/>
    </source>
</evidence>
<dbReference type="EMBL" id="CADCTX010000625">
    <property type="protein sequence ID" value="CAA9334514.1"/>
    <property type="molecule type" value="Genomic_DNA"/>
</dbReference>
<gene>
    <name evidence="1" type="ORF">AVDCRST_MAG40-2091</name>
</gene>
<proteinExistence type="predicted"/>
<dbReference type="AlphaFoldDB" id="A0A6J4LIX4"/>
<reference evidence="1" key="1">
    <citation type="submission" date="2020-02" db="EMBL/GenBank/DDBJ databases">
        <authorList>
            <person name="Meier V. D."/>
        </authorList>
    </citation>
    <scope>NUCLEOTIDE SEQUENCE</scope>
    <source>
        <strain evidence="1">AVDCRST_MAG40</strain>
    </source>
</reference>